<dbReference type="VEuPathDB" id="FungiDB:BO70DRAFT_379306"/>
<proteinExistence type="inferred from homology"/>
<dbReference type="InterPro" id="IPR007248">
    <property type="entry name" value="Mpv17_PMP22"/>
</dbReference>
<organism evidence="7 8">
    <name type="scientific">Aspergillus heteromorphus CBS 117.55</name>
    <dbReference type="NCBI Taxonomy" id="1448321"/>
    <lineage>
        <taxon>Eukaryota</taxon>
        <taxon>Fungi</taxon>
        <taxon>Dikarya</taxon>
        <taxon>Ascomycota</taxon>
        <taxon>Pezizomycotina</taxon>
        <taxon>Eurotiomycetes</taxon>
        <taxon>Eurotiomycetidae</taxon>
        <taxon>Eurotiales</taxon>
        <taxon>Aspergillaceae</taxon>
        <taxon>Aspergillus</taxon>
        <taxon>Aspergillus subgen. Circumdati</taxon>
    </lineage>
</organism>
<dbReference type="AlphaFoldDB" id="A0A317WCM3"/>
<gene>
    <name evidence="7" type="ORF">BO70DRAFT_379306</name>
</gene>
<keyword evidence="5 6" id="KW-0472">Membrane</keyword>
<dbReference type="GO" id="GO:0005778">
    <property type="term" value="C:peroxisomal membrane"/>
    <property type="evidence" value="ECO:0007669"/>
    <property type="project" value="TreeGrafter"/>
</dbReference>
<dbReference type="STRING" id="1448321.A0A317WCM3"/>
<feature type="transmembrane region" description="Helical" evidence="6">
    <location>
        <begin position="169"/>
        <end position="191"/>
    </location>
</feature>
<keyword evidence="4 6" id="KW-1133">Transmembrane helix</keyword>
<comment type="subcellular location">
    <subcellularLocation>
        <location evidence="1">Membrane</location>
        <topology evidence="1">Multi-pass membrane protein</topology>
    </subcellularLocation>
</comment>
<reference evidence="7 8" key="1">
    <citation type="submission" date="2016-12" db="EMBL/GenBank/DDBJ databases">
        <title>The genomes of Aspergillus section Nigri reveals drivers in fungal speciation.</title>
        <authorList>
            <consortium name="DOE Joint Genome Institute"/>
            <person name="Vesth T.C."/>
            <person name="Nybo J."/>
            <person name="Theobald S."/>
            <person name="Brandl J."/>
            <person name="Frisvad J.C."/>
            <person name="Nielsen K.F."/>
            <person name="Lyhne E.K."/>
            <person name="Kogle M.E."/>
            <person name="Kuo A."/>
            <person name="Riley R."/>
            <person name="Clum A."/>
            <person name="Nolan M."/>
            <person name="Lipzen A."/>
            <person name="Salamov A."/>
            <person name="Henrissat B."/>
            <person name="Wiebenga A."/>
            <person name="De Vries R.P."/>
            <person name="Grigoriev I.V."/>
            <person name="Mortensen U.H."/>
            <person name="Andersen M.R."/>
            <person name="Baker S.E."/>
        </authorList>
    </citation>
    <scope>NUCLEOTIDE SEQUENCE [LARGE SCALE GENOMIC DNA]</scope>
    <source>
        <strain evidence="7 8">CBS 117.55</strain>
    </source>
</reference>
<evidence type="ECO:0000256" key="3">
    <source>
        <dbReference type="ARBA" id="ARBA00022692"/>
    </source>
</evidence>
<evidence type="ECO:0000256" key="5">
    <source>
        <dbReference type="ARBA" id="ARBA00023136"/>
    </source>
</evidence>
<dbReference type="Pfam" id="PF04117">
    <property type="entry name" value="Mpv17_PMP22"/>
    <property type="match status" value="1"/>
</dbReference>
<dbReference type="PANTHER" id="PTHR11266">
    <property type="entry name" value="PEROXISOMAL MEMBRANE PROTEIN 2, PXMP2 MPV17"/>
    <property type="match status" value="1"/>
</dbReference>
<keyword evidence="3 6" id="KW-0812">Transmembrane</keyword>
<dbReference type="GeneID" id="37067570"/>
<evidence type="ECO:0000256" key="2">
    <source>
        <dbReference type="ARBA" id="ARBA00006824"/>
    </source>
</evidence>
<comment type="similarity">
    <text evidence="2 6">Belongs to the peroxisomal membrane protein PXMP2/4 family.</text>
</comment>
<dbReference type="RefSeq" id="XP_025399954.1">
    <property type="nucleotide sequence ID" value="XM_025545333.1"/>
</dbReference>
<dbReference type="EMBL" id="MSFL01000010">
    <property type="protein sequence ID" value="PWY83511.1"/>
    <property type="molecule type" value="Genomic_DNA"/>
</dbReference>
<comment type="caution">
    <text evidence="7">The sequence shown here is derived from an EMBL/GenBank/DDBJ whole genome shotgun (WGS) entry which is preliminary data.</text>
</comment>
<evidence type="ECO:0000313" key="7">
    <source>
        <dbReference type="EMBL" id="PWY83511.1"/>
    </source>
</evidence>
<dbReference type="PANTHER" id="PTHR11266:SF80">
    <property type="entry name" value="PEROXISOMAL MEMBRANE PROTEIN 2"/>
    <property type="match status" value="1"/>
</dbReference>
<dbReference type="Proteomes" id="UP000247233">
    <property type="component" value="Unassembled WGS sequence"/>
</dbReference>
<sequence length="255" mass="28460">MPRISPLTTTFLQSTLLNALANILAQIIDHHWKAKDKFTLNNAALIQFIIYGILIVPINFYWQRWLERRFPGFPFRRSSSSLSSSAALAHGHGHGHGHGLHSYPLSKQSSTNKNDVYISIPTDTITTATATTGTGTTTTVKEKPFQPRSRITMIGRMKGSPWYNFTMKFLLDQSVGSVMNIVLFVVLINLLKGEGVARVGELVLEDFNPIMLARLKYRPVVSMLMYTVVPVDRRVVFGSACGVVWGVYLSLYAVV</sequence>
<feature type="transmembrane region" description="Helical" evidence="6">
    <location>
        <begin position="45"/>
        <end position="62"/>
    </location>
</feature>
<protein>
    <submittedName>
        <fullName evidence="7">Uncharacterized protein</fullName>
    </submittedName>
</protein>
<evidence type="ECO:0000256" key="6">
    <source>
        <dbReference type="RuleBase" id="RU363053"/>
    </source>
</evidence>
<accession>A0A317WCM3</accession>
<evidence type="ECO:0000256" key="4">
    <source>
        <dbReference type="ARBA" id="ARBA00022989"/>
    </source>
</evidence>
<feature type="transmembrane region" description="Helical" evidence="6">
    <location>
        <begin position="235"/>
        <end position="254"/>
    </location>
</feature>
<dbReference type="OrthoDB" id="10267969at2759"/>
<name>A0A317WCM3_9EURO</name>
<evidence type="ECO:0000256" key="1">
    <source>
        <dbReference type="ARBA" id="ARBA00004141"/>
    </source>
</evidence>
<evidence type="ECO:0000313" key="8">
    <source>
        <dbReference type="Proteomes" id="UP000247233"/>
    </source>
</evidence>
<keyword evidence="8" id="KW-1185">Reference proteome</keyword>